<dbReference type="SUPFAM" id="SSF48576">
    <property type="entry name" value="Terpenoid synthases"/>
    <property type="match status" value="1"/>
</dbReference>
<dbReference type="SFLD" id="SFLDS00005">
    <property type="entry name" value="Isoprenoid_Synthase_Type_I"/>
    <property type="match status" value="1"/>
</dbReference>
<evidence type="ECO:0000256" key="5">
    <source>
        <dbReference type="ARBA" id="ARBA00022842"/>
    </source>
</evidence>
<keyword evidence="5" id="KW-0460">Magnesium</keyword>
<dbReference type="Pfam" id="PF00348">
    <property type="entry name" value="polyprenyl_synt"/>
    <property type="match status" value="1"/>
</dbReference>
<dbReference type="Proteomes" id="UP000092884">
    <property type="component" value="Chromosome"/>
</dbReference>
<gene>
    <name evidence="7" type="ORF">BBW65_01030</name>
</gene>
<keyword evidence="4" id="KW-0479">Metal-binding</keyword>
<proteinExistence type="inferred from homology"/>
<dbReference type="Gene3D" id="1.10.600.10">
    <property type="entry name" value="Farnesyl Diphosphate Synthase"/>
    <property type="match status" value="1"/>
</dbReference>
<comment type="cofactor">
    <cofactor evidence="1">
        <name>Mg(2+)</name>
        <dbReference type="ChEBI" id="CHEBI:18420"/>
    </cofactor>
</comment>
<dbReference type="AlphaFoldDB" id="A0A1B1U7N3"/>
<comment type="similarity">
    <text evidence="2 6">Belongs to the FPP/GGPP synthase family.</text>
</comment>
<evidence type="ECO:0000313" key="8">
    <source>
        <dbReference type="Proteomes" id="UP000092884"/>
    </source>
</evidence>
<keyword evidence="8" id="KW-1185">Reference proteome</keyword>
<protein>
    <recommendedName>
        <fullName evidence="9">Polyprenyl synthetase family protein</fullName>
    </recommendedName>
</protein>
<dbReference type="EMBL" id="CP016503">
    <property type="protein sequence ID" value="ANV98712.1"/>
    <property type="molecule type" value="Genomic_DNA"/>
</dbReference>
<dbReference type="CDD" id="cd00685">
    <property type="entry name" value="Trans_IPPS_HT"/>
    <property type="match status" value="1"/>
</dbReference>
<dbReference type="STRING" id="222136.BBW65_01030"/>
<evidence type="ECO:0000256" key="3">
    <source>
        <dbReference type="ARBA" id="ARBA00022679"/>
    </source>
</evidence>
<organism evidence="7 8">
    <name type="scientific">Helicobacter enhydrae</name>
    <dbReference type="NCBI Taxonomy" id="222136"/>
    <lineage>
        <taxon>Bacteria</taxon>
        <taxon>Pseudomonadati</taxon>
        <taxon>Campylobacterota</taxon>
        <taxon>Epsilonproteobacteria</taxon>
        <taxon>Campylobacterales</taxon>
        <taxon>Helicobacteraceae</taxon>
        <taxon>Helicobacter</taxon>
    </lineage>
</organism>
<dbReference type="GO" id="GO:0004659">
    <property type="term" value="F:prenyltransferase activity"/>
    <property type="evidence" value="ECO:0007669"/>
    <property type="project" value="InterPro"/>
</dbReference>
<evidence type="ECO:0000256" key="4">
    <source>
        <dbReference type="ARBA" id="ARBA00022723"/>
    </source>
</evidence>
<dbReference type="InterPro" id="IPR000092">
    <property type="entry name" value="Polyprenyl_synt"/>
</dbReference>
<dbReference type="PANTHER" id="PTHR12001:SF69">
    <property type="entry name" value="ALL TRANS-POLYPRENYL-DIPHOSPHATE SYNTHASE PDSS1"/>
    <property type="match status" value="1"/>
</dbReference>
<name>A0A1B1U7N3_9HELI</name>
<dbReference type="GO" id="GO:0046872">
    <property type="term" value="F:metal ion binding"/>
    <property type="evidence" value="ECO:0007669"/>
    <property type="project" value="UniProtKB-KW"/>
</dbReference>
<evidence type="ECO:0000313" key="7">
    <source>
        <dbReference type="EMBL" id="ANV98712.1"/>
    </source>
</evidence>
<dbReference type="InterPro" id="IPR008949">
    <property type="entry name" value="Isoprenoid_synthase_dom_sf"/>
</dbReference>
<dbReference type="PROSITE" id="PS00444">
    <property type="entry name" value="POLYPRENYL_SYNTHASE_2"/>
    <property type="match status" value="1"/>
</dbReference>
<evidence type="ECO:0008006" key="9">
    <source>
        <dbReference type="Google" id="ProtNLM"/>
    </source>
</evidence>
<sequence length="287" mass="32214">MIEEYDNPYLMRLWGHITHGKMLRSRLILEIAGWNAQSVKLSAVVELIQLASLLHDDVIDNASLRRSKPSINELFGNQNAVMLGDALYSKAFYYLCDFATPIARSLSNAVCQLSSGEIWDVFLAQEVNGSLDVYFQMIEQKTASLIASSAECAAHLAGLDSKAYLHYGKCLGMAFQIVDDILDITQPQEVLGKPAMSDFKEGKMTLPYLLLQDKLEVWEQERLKAMCGVELDTEQREWVASQMQKHQCIKQSAAIAQKYANDAVELLPKPYNPKLDAIIASMVQRSF</sequence>
<evidence type="ECO:0000256" key="1">
    <source>
        <dbReference type="ARBA" id="ARBA00001946"/>
    </source>
</evidence>
<evidence type="ECO:0000256" key="6">
    <source>
        <dbReference type="RuleBase" id="RU004466"/>
    </source>
</evidence>
<dbReference type="GO" id="GO:0008299">
    <property type="term" value="P:isoprenoid biosynthetic process"/>
    <property type="evidence" value="ECO:0007669"/>
    <property type="project" value="InterPro"/>
</dbReference>
<accession>A0A1B1U7N3</accession>
<dbReference type="InterPro" id="IPR033749">
    <property type="entry name" value="Polyprenyl_synt_CS"/>
</dbReference>
<dbReference type="KEGG" id="het:BBW65_01030"/>
<evidence type="ECO:0000256" key="2">
    <source>
        <dbReference type="ARBA" id="ARBA00006706"/>
    </source>
</evidence>
<reference evidence="8" key="1">
    <citation type="submission" date="2016-07" db="EMBL/GenBank/DDBJ databases">
        <authorList>
            <person name="Florea S."/>
            <person name="Webb J.S."/>
            <person name="Jaromczyk J."/>
            <person name="Schardl C.L."/>
        </authorList>
    </citation>
    <scope>NUCLEOTIDE SEQUENCE [LARGE SCALE GENOMIC DNA]</scope>
    <source>
        <strain evidence="8">MIT 01-6242</strain>
    </source>
</reference>
<keyword evidence="3 6" id="KW-0808">Transferase</keyword>
<dbReference type="PANTHER" id="PTHR12001">
    <property type="entry name" value="GERANYLGERANYL PYROPHOSPHATE SYNTHASE"/>
    <property type="match status" value="1"/>
</dbReference>